<evidence type="ECO:0000313" key="2">
    <source>
        <dbReference type="Proteomes" id="UP000502502"/>
    </source>
</evidence>
<evidence type="ECO:0000313" key="1">
    <source>
        <dbReference type="EMBL" id="QIL02128.1"/>
    </source>
</evidence>
<keyword evidence="2" id="KW-1185">Reference proteome</keyword>
<reference evidence="1 2" key="1">
    <citation type="submission" date="2020-03" db="EMBL/GenBank/DDBJ databases">
        <title>Sphingomonas sp. nov., isolated from fish.</title>
        <authorList>
            <person name="Hyun D.-W."/>
            <person name="Bae J.-W."/>
        </authorList>
    </citation>
    <scope>NUCLEOTIDE SEQUENCE [LARGE SCALE GENOMIC DNA]</scope>
    <source>
        <strain evidence="1 2">HDW15C</strain>
    </source>
</reference>
<dbReference type="AlphaFoldDB" id="A0A6G7ZMI3"/>
<dbReference type="RefSeq" id="WP_166093445.1">
    <property type="nucleotide sequence ID" value="NZ_CP049871.1"/>
</dbReference>
<accession>A0A6G7ZMI3</accession>
<dbReference type="EMBL" id="CP049871">
    <property type="protein sequence ID" value="QIL02128.1"/>
    <property type="molecule type" value="Genomic_DNA"/>
</dbReference>
<protein>
    <submittedName>
        <fullName evidence="1">Uncharacterized protein</fullName>
    </submittedName>
</protein>
<gene>
    <name evidence="1" type="ORF">G7078_04545</name>
</gene>
<proteinExistence type="predicted"/>
<name>A0A6G7ZMI3_9SPHN</name>
<organism evidence="1 2">
    <name type="scientific">Sphingomonas sinipercae</name>
    <dbReference type="NCBI Taxonomy" id="2714944"/>
    <lineage>
        <taxon>Bacteria</taxon>
        <taxon>Pseudomonadati</taxon>
        <taxon>Pseudomonadota</taxon>
        <taxon>Alphaproteobacteria</taxon>
        <taxon>Sphingomonadales</taxon>
        <taxon>Sphingomonadaceae</taxon>
        <taxon>Sphingomonas</taxon>
    </lineage>
</organism>
<sequence>MRLLPFAVAVLFCAGCDPSVDDTVTPAARDIERLERMLAAHPCVGPLDRWERNYRFSRRSGLLFGHSLNPEMDVIEFHLRRAGTVVVLPGRYVMAPPPNGDWPDSRPIEALDGKLTLSSGKLAMTPCASKRAV</sequence>
<dbReference type="Proteomes" id="UP000502502">
    <property type="component" value="Chromosome"/>
</dbReference>
<dbReference type="KEGG" id="ssin:G7078_04545"/>